<sequence>MKREYIIRIVAGTMVLTGISLAYFVSIGWLFLPAFVGVNLIQSSFTKFCPLEILLDKLNVKR</sequence>
<gene>
    <name evidence="3" type="ORF">KL86DYS2_10853</name>
</gene>
<evidence type="ECO:0000256" key="1">
    <source>
        <dbReference type="SAM" id="Phobius"/>
    </source>
</evidence>
<dbReference type="EMBL" id="FLUL01000001">
    <property type="protein sequence ID" value="SBV95123.1"/>
    <property type="molecule type" value="Genomic_DNA"/>
</dbReference>
<organism evidence="3">
    <name type="scientific">uncultured Dysgonomonas sp</name>
    <dbReference type="NCBI Taxonomy" id="206096"/>
    <lineage>
        <taxon>Bacteria</taxon>
        <taxon>Pseudomonadati</taxon>
        <taxon>Bacteroidota</taxon>
        <taxon>Bacteroidia</taxon>
        <taxon>Bacteroidales</taxon>
        <taxon>Dysgonomonadaceae</taxon>
        <taxon>Dysgonomonas</taxon>
        <taxon>environmental samples</taxon>
    </lineage>
</organism>
<accession>A0A212J6Q8</accession>
<dbReference type="RefSeq" id="WP_283687043.1">
    <property type="nucleotide sequence ID" value="NZ_LT599021.1"/>
</dbReference>
<proteinExistence type="predicted"/>
<keyword evidence="1" id="KW-0812">Transmembrane</keyword>
<keyword evidence="1" id="KW-0472">Membrane</keyword>
<dbReference type="Pfam" id="PF11127">
    <property type="entry name" value="YgaP-like_TM"/>
    <property type="match status" value="1"/>
</dbReference>
<keyword evidence="1" id="KW-1133">Transmembrane helix</keyword>
<feature type="domain" description="Inner membrane protein YgaP-like transmembrane" evidence="2">
    <location>
        <begin position="6"/>
        <end position="59"/>
    </location>
</feature>
<dbReference type="InterPro" id="IPR021309">
    <property type="entry name" value="YgaP-like_TM"/>
</dbReference>
<evidence type="ECO:0000259" key="2">
    <source>
        <dbReference type="Pfam" id="PF11127"/>
    </source>
</evidence>
<protein>
    <recommendedName>
        <fullName evidence="2">Inner membrane protein YgaP-like transmembrane domain-containing protein</fullName>
    </recommendedName>
</protein>
<reference evidence="3" key="1">
    <citation type="submission" date="2016-04" db="EMBL/GenBank/DDBJ databases">
        <authorList>
            <person name="Evans L.H."/>
            <person name="Alamgir A."/>
            <person name="Owens N."/>
            <person name="Weber N.D."/>
            <person name="Virtaneva K."/>
            <person name="Barbian K."/>
            <person name="Babar A."/>
            <person name="Rosenke K."/>
        </authorList>
    </citation>
    <scope>NUCLEOTIDE SEQUENCE</scope>
    <source>
        <strain evidence="3">86-2</strain>
    </source>
</reference>
<name>A0A212J6Q8_9BACT</name>
<dbReference type="AlphaFoldDB" id="A0A212J6Q8"/>
<feature type="transmembrane region" description="Helical" evidence="1">
    <location>
        <begin position="7"/>
        <end position="32"/>
    </location>
</feature>
<evidence type="ECO:0000313" key="3">
    <source>
        <dbReference type="EMBL" id="SBV95123.1"/>
    </source>
</evidence>
<dbReference type="Gene3D" id="6.10.140.1340">
    <property type="match status" value="1"/>
</dbReference>